<accession>A0AAV7FY53</accession>
<sequence length="63" mass="7456">MRLGIWRILKDTPKYLAHLIQPARLRKFSETFVCSGDQIRLSRADYGFLCSDVNEVFEFCLMR</sequence>
<evidence type="ECO:0000313" key="2">
    <source>
        <dbReference type="Proteomes" id="UP000775213"/>
    </source>
</evidence>
<dbReference type="AlphaFoldDB" id="A0AAV7FY53"/>
<name>A0AAV7FY53_DENCH</name>
<gene>
    <name evidence="1" type="ORF">IEQ34_022158</name>
</gene>
<proteinExistence type="predicted"/>
<protein>
    <submittedName>
        <fullName evidence="1">Uncharacterized protein</fullName>
    </submittedName>
</protein>
<reference evidence="1 2" key="1">
    <citation type="journal article" date="2021" name="Hortic Res">
        <title>Chromosome-scale assembly of the Dendrobium chrysotoxum genome enhances the understanding of orchid evolution.</title>
        <authorList>
            <person name="Zhang Y."/>
            <person name="Zhang G.Q."/>
            <person name="Zhang D."/>
            <person name="Liu X.D."/>
            <person name="Xu X.Y."/>
            <person name="Sun W.H."/>
            <person name="Yu X."/>
            <person name="Zhu X."/>
            <person name="Wang Z.W."/>
            <person name="Zhao X."/>
            <person name="Zhong W.Y."/>
            <person name="Chen H."/>
            <person name="Yin W.L."/>
            <person name="Huang T."/>
            <person name="Niu S.C."/>
            <person name="Liu Z.J."/>
        </authorList>
    </citation>
    <scope>NUCLEOTIDE SEQUENCE [LARGE SCALE GENOMIC DNA]</scope>
    <source>
        <strain evidence="1">Lindl</strain>
    </source>
</reference>
<organism evidence="1 2">
    <name type="scientific">Dendrobium chrysotoxum</name>
    <name type="common">Orchid</name>
    <dbReference type="NCBI Taxonomy" id="161865"/>
    <lineage>
        <taxon>Eukaryota</taxon>
        <taxon>Viridiplantae</taxon>
        <taxon>Streptophyta</taxon>
        <taxon>Embryophyta</taxon>
        <taxon>Tracheophyta</taxon>
        <taxon>Spermatophyta</taxon>
        <taxon>Magnoliopsida</taxon>
        <taxon>Liliopsida</taxon>
        <taxon>Asparagales</taxon>
        <taxon>Orchidaceae</taxon>
        <taxon>Epidendroideae</taxon>
        <taxon>Malaxideae</taxon>
        <taxon>Dendrobiinae</taxon>
        <taxon>Dendrobium</taxon>
    </lineage>
</organism>
<evidence type="ECO:0000313" key="1">
    <source>
        <dbReference type="EMBL" id="KAH0448358.1"/>
    </source>
</evidence>
<dbReference type="Proteomes" id="UP000775213">
    <property type="component" value="Unassembled WGS sequence"/>
</dbReference>
<keyword evidence="2" id="KW-1185">Reference proteome</keyword>
<comment type="caution">
    <text evidence="1">The sequence shown here is derived from an EMBL/GenBank/DDBJ whole genome shotgun (WGS) entry which is preliminary data.</text>
</comment>
<dbReference type="EMBL" id="JAGFBR010000019">
    <property type="protein sequence ID" value="KAH0448358.1"/>
    <property type="molecule type" value="Genomic_DNA"/>
</dbReference>